<dbReference type="InterPro" id="IPR014752">
    <property type="entry name" value="Arrestin-like_C"/>
</dbReference>
<feature type="compositionally biased region" description="Basic and acidic residues" evidence="1">
    <location>
        <begin position="448"/>
        <end position="457"/>
    </location>
</feature>
<feature type="compositionally biased region" description="Low complexity" evidence="1">
    <location>
        <begin position="361"/>
        <end position="386"/>
    </location>
</feature>
<dbReference type="Gene3D" id="2.60.40.640">
    <property type="match status" value="1"/>
</dbReference>
<keyword evidence="4" id="KW-1185">Reference proteome</keyword>
<dbReference type="InterPro" id="IPR011022">
    <property type="entry name" value="Arrestin_C-like"/>
</dbReference>
<evidence type="ECO:0000313" key="3">
    <source>
        <dbReference type="EMBL" id="KAJ3505975.1"/>
    </source>
</evidence>
<gene>
    <name evidence="3" type="ORF">NLJ89_g7130</name>
</gene>
<dbReference type="AlphaFoldDB" id="A0A9W8JV44"/>
<dbReference type="OrthoDB" id="2238745at2759"/>
<feature type="compositionally biased region" description="Low complexity" evidence="1">
    <location>
        <begin position="266"/>
        <end position="286"/>
    </location>
</feature>
<feature type="compositionally biased region" description="Pro residues" evidence="1">
    <location>
        <begin position="256"/>
        <end position="265"/>
    </location>
</feature>
<feature type="compositionally biased region" description="Polar residues" evidence="1">
    <location>
        <begin position="437"/>
        <end position="447"/>
    </location>
</feature>
<accession>A0A9W8JV44</accession>
<feature type="region of interest" description="Disordered" evidence="1">
    <location>
        <begin position="201"/>
        <end position="229"/>
    </location>
</feature>
<feature type="compositionally biased region" description="Low complexity" evidence="1">
    <location>
        <begin position="171"/>
        <end position="186"/>
    </location>
</feature>
<evidence type="ECO:0000313" key="4">
    <source>
        <dbReference type="Proteomes" id="UP001148786"/>
    </source>
</evidence>
<proteinExistence type="predicted"/>
<name>A0A9W8JV44_9AGAR</name>
<protein>
    <recommendedName>
        <fullName evidence="2">Arrestin C-terminal-like domain-containing protein</fullName>
    </recommendedName>
</protein>
<dbReference type="Proteomes" id="UP001148786">
    <property type="component" value="Unassembled WGS sequence"/>
</dbReference>
<feature type="region of interest" description="Disordered" evidence="1">
    <location>
        <begin position="255"/>
        <end position="291"/>
    </location>
</feature>
<feature type="compositionally biased region" description="Polar residues" evidence="1">
    <location>
        <begin position="394"/>
        <end position="404"/>
    </location>
</feature>
<feature type="region of interest" description="Disordered" evidence="1">
    <location>
        <begin position="309"/>
        <end position="509"/>
    </location>
</feature>
<evidence type="ECO:0000259" key="2">
    <source>
        <dbReference type="SMART" id="SM01017"/>
    </source>
</evidence>
<sequence length="814" mass="89629">MPHQPLKSDKNNLYIRLTESAVFLRTDGAPGTRRANLSSADRSAMLRGLLVLELVKPTKITSIEVELSATTSTAWPEGVGARRIEVTEEHHAFHATTTYFNAGKTANPGRRTASIGPGVSYAHTQHHRHLHGDFGEEDEEEGEWEDLLGRTHGHPSRADDDVVDAPNASANVSRSNSETNSRTTRSPHLARISSLYQPLHFGQQATPPSPAYASSFNSVPLPPSPDIRHQRRMSMDISQLRRIPMHEVHHVEELAPIPPYSPHPLSPGSGASTGGQDSSPSGSSSSLEVPTNAAAQSLEVFRNSLQTTLQNMQPPSQTSSESSLHPDRSASRPPSFGEAIPEDEALHDAPTLSPSSVQPEISPIIGSSTITGPTPRQQSSTRSRTPSIHDNRDSGSYSRPQTMSPAARAPNPSTERGRRGSRFSFSAVSNILMDAVRTTSPRTSKVGQSRERGREPSVDGSPRGAGGSRSARGRAGASQQQRGRTMERGLASPLEMDTEAEEADAESSRCPTDDVLRFRLSLLATQGYRTSTWGVEVEADRCPRRCHHRLPTEEDTEDTENIIVERHWDQQLQYLISISGRSFHIGGTVPVSFTLMPLTKVKIHRISVLLEERVDYYTNMRRIARSDPPTRFTLLSIRGEGKGADPILPLESDDVEVLRNSPLFQIVNPEDDLGEIASNLMGPGPWSFHRDLKLPSSCDILKFTNRNRRSNILVTHLLKLVMRVERGDDLYVDKSGRRKMFDIVVQTPVLILSVTREQGDIGFRSALERMTSRHSSDSSASAAETSPIHPNSMRSLRQLSFSEAIVRSSNLFER</sequence>
<feature type="compositionally biased region" description="Polar residues" evidence="1">
    <location>
        <begin position="309"/>
        <end position="323"/>
    </location>
</feature>
<comment type="caution">
    <text evidence="3">The sequence shown here is derived from an EMBL/GenBank/DDBJ whole genome shotgun (WGS) entry which is preliminary data.</text>
</comment>
<reference evidence="3" key="1">
    <citation type="submission" date="2022-07" db="EMBL/GenBank/DDBJ databases">
        <title>Genome Sequence of Agrocybe chaxingu.</title>
        <authorList>
            <person name="Buettner E."/>
        </authorList>
    </citation>
    <scope>NUCLEOTIDE SEQUENCE</scope>
    <source>
        <strain evidence="3">MP-N11</strain>
    </source>
</reference>
<evidence type="ECO:0000256" key="1">
    <source>
        <dbReference type="SAM" id="MobiDB-lite"/>
    </source>
</evidence>
<dbReference type="EMBL" id="JANKHO010000821">
    <property type="protein sequence ID" value="KAJ3505975.1"/>
    <property type="molecule type" value="Genomic_DNA"/>
</dbReference>
<dbReference type="SMART" id="SM01017">
    <property type="entry name" value="Arrestin_C"/>
    <property type="match status" value="1"/>
</dbReference>
<feature type="region of interest" description="Disordered" evidence="1">
    <location>
        <begin position="149"/>
        <end position="187"/>
    </location>
</feature>
<feature type="compositionally biased region" description="Acidic residues" evidence="1">
    <location>
        <begin position="496"/>
        <end position="505"/>
    </location>
</feature>
<organism evidence="3 4">
    <name type="scientific">Agrocybe chaxingu</name>
    <dbReference type="NCBI Taxonomy" id="84603"/>
    <lineage>
        <taxon>Eukaryota</taxon>
        <taxon>Fungi</taxon>
        <taxon>Dikarya</taxon>
        <taxon>Basidiomycota</taxon>
        <taxon>Agaricomycotina</taxon>
        <taxon>Agaricomycetes</taxon>
        <taxon>Agaricomycetidae</taxon>
        <taxon>Agaricales</taxon>
        <taxon>Agaricineae</taxon>
        <taxon>Strophariaceae</taxon>
        <taxon>Agrocybe</taxon>
    </lineage>
</organism>
<feature type="domain" description="Arrestin C-terminal-like" evidence="2">
    <location>
        <begin position="568"/>
        <end position="756"/>
    </location>
</feature>
<feature type="compositionally biased region" description="Low complexity" evidence="1">
    <location>
        <begin position="468"/>
        <end position="483"/>
    </location>
</feature>
<dbReference type="Pfam" id="PF02752">
    <property type="entry name" value="Arrestin_C"/>
    <property type="match status" value="1"/>
</dbReference>